<feature type="non-terminal residue" evidence="5">
    <location>
        <position position="1"/>
    </location>
</feature>
<dbReference type="Proteomes" id="UP001149813">
    <property type="component" value="Unassembled WGS sequence"/>
</dbReference>
<keyword evidence="6" id="KW-1185">Reference proteome</keyword>
<evidence type="ECO:0000313" key="5">
    <source>
        <dbReference type="EMBL" id="KAJ1719177.1"/>
    </source>
</evidence>
<dbReference type="GO" id="GO:0005975">
    <property type="term" value="P:carbohydrate metabolic process"/>
    <property type="evidence" value="ECO:0007669"/>
    <property type="project" value="InterPro"/>
</dbReference>
<dbReference type="Gene3D" id="3.30.310.50">
    <property type="entry name" value="Alpha-D-phosphohexomutase, C-terminal domain"/>
    <property type="match status" value="1"/>
</dbReference>
<dbReference type="Pfam" id="PF24947">
    <property type="entry name" value="PGM1_C_vert_fung"/>
    <property type="match status" value="1"/>
</dbReference>
<accession>A0A9W7XVH7</accession>
<dbReference type="AlphaFoldDB" id="A0A9W7XVH7"/>
<evidence type="ECO:0000259" key="4">
    <source>
        <dbReference type="Pfam" id="PF02880"/>
    </source>
</evidence>
<dbReference type="Pfam" id="PF02880">
    <property type="entry name" value="PGM_PMM_III"/>
    <property type="match status" value="1"/>
</dbReference>
<name>A0A9W7XVH7_9FUNG</name>
<dbReference type="InterPro" id="IPR036900">
    <property type="entry name" value="A-D-PHexomutase_C_sf"/>
</dbReference>
<dbReference type="GO" id="GO:0046872">
    <property type="term" value="F:metal ion binding"/>
    <property type="evidence" value="ECO:0007669"/>
    <property type="project" value="UniProtKB-KW"/>
</dbReference>
<evidence type="ECO:0000256" key="2">
    <source>
        <dbReference type="ARBA" id="ARBA00022842"/>
    </source>
</evidence>
<evidence type="ECO:0000256" key="1">
    <source>
        <dbReference type="ARBA" id="ARBA00022723"/>
    </source>
</evidence>
<proteinExistence type="predicted"/>
<comment type="caution">
    <text evidence="5">The sequence shown here is derived from an EMBL/GenBank/DDBJ whole genome shotgun (WGS) entry which is preliminary data.</text>
</comment>
<gene>
    <name evidence="5" type="ORF">LPJ53_006012</name>
</gene>
<dbReference type="OrthoDB" id="2291at2759"/>
<dbReference type="FunFam" id="3.30.310.50:FF:000002">
    <property type="entry name" value="Phosphoglucomutase 5"/>
    <property type="match status" value="1"/>
</dbReference>
<reference evidence="5" key="1">
    <citation type="submission" date="2022-07" db="EMBL/GenBank/DDBJ databases">
        <title>Phylogenomic reconstructions and comparative analyses of Kickxellomycotina fungi.</title>
        <authorList>
            <person name="Reynolds N.K."/>
            <person name="Stajich J.E."/>
            <person name="Barry K."/>
            <person name="Grigoriev I.V."/>
            <person name="Crous P."/>
            <person name="Smith M.E."/>
        </authorList>
    </citation>
    <scope>NUCLEOTIDE SEQUENCE</scope>
    <source>
        <strain evidence="5">NBRC 32514</strain>
    </source>
</reference>
<dbReference type="InterPro" id="IPR005846">
    <property type="entry name" value="A-D-PHexomutase_a/b/a-III"/>
</dbReference>
<evidence type="ECO:0000256" key="3">
    <source>
        <dbReference type="ARBA" id="ARBA00023235"/>
    </source>
</evidence>
<dbReference type="PANTHER" id="PTHR22573">
    <property type="entry name" value="PHOSPHOHEXOMUTASE FAMILY MEMBER"/>
    <property type="match status" value="1"/>
</dbReference>
<dbReference type="EMBL" id="JANBOJ010000465">
    <property type="protein sequence ID" value="KAJ1719177.1"/>
    <property type="molecule type" value="Genomic_DNA"/>
</dbReference>
<sequence length="236" mass="26164">RNGVNGLARSMPTSCAIDRVARAKGLDVFEVPTGWKFFGNLMDAGRLSICGEESFGTGSDHIREKDGIWAVVAWLNIIAHVNQTKPGATVRSIMQEFYSIYGRNYFTRYDYEEVESDGASKMVDRLRKFADGGLVGQSFGEYKVAKVDDFEYTDPIDGSVSKRQGVRVIFEDSSRIIFRLSGTGSQGATVRIYIEKYDPSEFEADAQVALKPLVAAALEISKLDEFTGRKEPTVIT</sequence>
<dbReference type="Gene3D" id="3.40.120.10">
    <property type="entry name" value="Alpha-D-Glucose-1,6-Bisphosphate, subunit A, domain 3"/>
    <property type="match status" value="1"/>
</dbReference>
<protein>
    <recommendedName>
        <fullName evidence="4">Alpha-D-phosphohexomutase alpha/beta/alpha domain-containing protein</fullName>
    </recommendedName>
</protein>
<keyword evidence="1" id="KW-0479">Metal-binding</keyword>
<feature type="domain" description="Alpha-D-phosphohexomutase alpha/beta/alpha" evidence="4">
    <location>
        <begin position="6"/>
        <end position="95"/>
    </location>
</feature>
<dbReference type="InterPro" id="IPR016055">
    <property type="entry name" value="A-D-PHexomutase_a/b/a-I/II/III"/>
</dbReference>
<dbReference type="InterPro" id="IPR045244">
    <property type="entry name" value="PGM"/>
</dbReference>
<dbReference type="SUPFAM" id="SSF55957">
    <property type="entry name" value="Phosphoglucomutase, C-terminal domain"/>
    <property type="match status" value="1"/>
</dbReference>
<organism evidence="5 6">
    <name type="scientific">Coemansia erecta</name>
    <dbReference type="NCBI Taxonomy" id="147472"/>
    <lineage>
        <taxon>Eukaryota</taxon>
        <taxon>Fungi</taxon>
        <taxon>Fungi incertae sedis</taxon>
        <taxon>Zoopagomycota</taxon>
        <taxon>Kickxellomycotina</taxon>
        <taxon>Kickxellomycetes</taxon>
        <taxon>Kickxellales</taxon>
        <taxon>Kickxellaceae</taxon>
        <taxon>Coemansia</taxon>
    </lineage>
</organism>
<evidence type="ECO:0000313" key="6">
    <source>
        <dbReference type="Proteomes" id="UP001149813"/>
    </source>
</evidence>
<dbReference type="GO" id="GO:0005829">
    <property type="term" value="C:cytosol"/>
    <property type="evidence" value="ECO:0007669"/>
    <property type="project" value="TreeGrafter"/>
</dbReference>
<keyword evidence="2" id="KW-0460">Magnesium</keyword>
<dbReference type="GO" id="GO:0004614">
    <property type="term" value="F:phosphoglucomutase activity"/>
    <property type="evidence" value="ECO:0007669"/>
    <property type="project" value="InterPro"/>
</dbReference>
<dbReference type="PANTHER" id="PTHR22573:SF2">
    <property type="entry name" value="PHOSPHOGLUCOMUTASE"/>
    <property type="match status" value="1"/>
</dbReference>
<dbReference type="SUPFAM" id="SSF53738">
    <property type="entry name" value="Phosphoglucomutase, first 3 domains"/>
    <property type="match status" value="1"/>
</dbReference>
<keyword evidence="3" id="KW-0413">Isomerase</keyword>